<keyword evidence="1" id="KW-0175">Coiled coil</keyword>
<keyword evidence="2" id="KW-0472">Membrane</keyword>
<keyword evidence="2" id="KW-1133">Transmembrane helix</keyword>
<proteinExistence type="predicted"/>
<dbReference type="AlphaFoldDB" id="A0A6S6ZSN0"/>
<reference evidence="4 5" key="1">
    <citation type="submission" date="2020-04" db="EMBL/GenBank/DDBJ databases">
        <authorList>
            <person name="De Canck E."/>
        </authorList>
    </citation>
    <scope>NUCLEOTIDE SEQUENCE [LARGE SCALE GENOMIC DNA]</scope>
    <source>
        <strain evidence="4 5">LMG 26690</strain>
    </source>
</reference>
<dbReference type="Proteomes" id="UP000494214">
    <property type="component" value="Unassembled WGS sequence"/>
</dbReference>
<feature type="signal peptide" evidence="3">
    <location>
        <begin position="1"/>
        <end position="27"/>
    </location>
</feature>
<keyword evidence="5" id="KW-1185">Reference proteome</keyword>
<dbReference type="PROSITE" id="PS51257">
    <property type="entry name" value="PROKAR_LIPOPROTEIN"/>
    <property type="match status" value="1"/>
</dbReference>
<sequence length="245" mass="25887">MALSARKWNRIPVVLMMVCSLAISGCASTGSSFLNNGVKPDPRLTQGSDAKFFSQSGLQACMMGAAAGLAVGLLAGGKNKATAAVVGAVAACGVGMGANYYLDVRRSQYKNTSDQLKAMGDDIKTDTQKVQDRSNSIVAVMADDKKKLVQLQAEIATKSADQTAARKDLAQIDANIGLIKSDIDRMKGVADQYRQAGEQTGGSAKDTKEMQKELAVLENKIAKLNKEADSYFALRGAIDLGEQKA</sequence>
<feature type="chain" id="PRO_5028981430" description="Chromosome partition protein Smc" evidence="3">
    <location>
        <begin position="28"/>
        <end position="245"/>
    </location>
</feature>
<organism evidence="4 5">
    <name type="scientific">Achromobacter animicus</name>
    <dbReference type="NCBI Taxonomy" id="1389935"/>
    <lineage>
        <taxon>Bacteria</taxon>
        <taxon>Pseudomonadati</taxon>
        <taxon>Pseudomonadota</taxon>
        <taxon>Betaproteobacteria</taxon>
        <taxon>Burkholderiales</taxon>
        <taxon>Alcaligenaceae</taxon>
        <taxon>Achromobacter</taxon>
    </lineage>
</organism>
<feature type="transmembrane region" description="Helical" evidence="2">
    <location>
        <begin position="81"/>
        <end position="102"/>
    </location>
</feature>
<protein>
    <recommendedName>
        <fullName evidence="6">Chromosome partition protein Smc</fullName>
    </recommendedName>
</protein>
<evidence type="ECO:0000256" key="1">
    <source>
        <dbReference type="SAM" id="Coils"/>
    </source>
</evidence>
<name>A0A6S6ZSN0_9BURK</name>
<gene>
    <name evidence="4" type="ORF">LMG26690_02157</name>
</gene>
<keyword evidence="3" id="KW-0732">Signal</keyword>
<evidence type="ECO:0000313" key="4">
    <source>
        <dbReference type="EMBL" id="CAB3692141.1"/>
    </source>
</evidence>
<evidence type="ECO:0008006" key="6">
    <source>
        <dbReference type="Google" id="ProtNLM"/>
    </source>
</evidence>
<accession>A0A6S6ZSN0</accession>
<keyword evidence="2" id="KW-0812">Transmembrane</keyword>
<evidence type="ECO:0000313" key="5">
    <source>
        <dbReference type="Proteomes" id="UP000494214"/>
    </source>
</evidence>
<dbReference type="EMBL" id="CADIJM010000003">
    <property type="protein sequence ID" value="CAB3692141.1"/>
    <property type="molecule type" value="Genomic_DNA"/>
</dbReference>
<dbReference type="Gene3D" id="1.20.1170.10">
    <property type="match status" value="1"/>
</dbReference>
<evidence type="ECO:0000256" key="3">
    <source>
        <dbReference type="SAM" id="SignalP"/>
    </source>
</evidence>
<feature type="coiled-coil region" evidence="1">
    <location>
        <begin position="207"/>
        <end position="234"/>
    </location>
</feature>
<feature type="transmembrane region" description="Helical" evidence="2">
    <location>
        <begin position="52"/>
        <end position="74"/>
    </location>
</feature>
<evidence type="ECO:0000256" key="2">
    <source>
        <dbReference type="SAM" id="Phobius"/>
    </source>
</evidence>
<dbReference type="RefSeq" id="WP_175123085.1">
    <property type="nucleotide sequence ID" value="NZ_CADIJM010000003.1"/>
</dbReference>